<evidence type="ECO:0000256" key="7">
    <source>
        <dbReference type="ARBA" id="ARBA00040253"/>
    </source>
</evidence>
<evidence type="ECO:0000259" key="14">
    <source>
        <dbReference type="Pfam" id="PF07992"/>
    </source>
</evidence>
<dbReference type="GO" id="GO:0050660">
    <property type="term" value="F:flavin adenine dinucleotide binding"/>
    <property type="evidence" value="ECO:0007669"/>
    <property type="project" value="TreeGrafter"/>
</dbReference>
<dbReference type="AlphaFoldDB" id="A0A814IVP3"/>
<dbReference type="PRINTS" id="PR00469">
    <property type="entry name" value="PNDRDTASEII"/>
</dbReference>
<dbReference type="Gene3D" id="3.50.50.100">
    <property type="match status" value="2"/>
</dbReference>
<evidence type="ECO:0000313" key="15">
    <source>
        <dbReference type="EMBL" id="CAF1029855.1"/>
    </source>
</evidence>
<evidence type="ECO:0000256" key="13">
    <source>
        <dbReference type="ARBA" id="ARBA00049479"/>
    </source>
</evidence>
<comment type="similarity">
    <text evidence="1">Belongs to the FAD-dependent oxidoreductase family.</text>
</comment>
<evidence type="ECO:0000256" key="3">
    <source>
        <dbReference type="ARBA" id="ARBA00022827"/>
    </source>
</evidence>
<comment type="catalytic activity">
    <reaction evidence="11">
        <text>ubiquinone-10 + NADH + H(+) = ubiquinol-10 + NAD(+)</text>
        <dbReference type="Rhea" id="RHEA:61984"/>
        <dbReference type="ChEBI" id="CHEBI:15378"/>
        <dbReference type="ChEBI" id="CHEBI:46245"/>
        <dbReference type="ChEBI" id="CHEBI:57540"/>
        <dbReference type="ChEBI" id="CHEBI:57945"/>
        <dbReference type="ChEBI" id="CHEBI:64183"/>
    </reaction>
    <physiologicalReaction direction="left-to-right" evidence="11">
        <dbReference type="Rhea" id="RHEA:61985"/>
    </physiologicalReaction>
</comment>
<comment type="caution">
    <text evidence="15">The sequence shown here is derived from an EMBL/GenBank/DDBJ whole genome shotgun (WGS) entry which is preliminary data.</text>
</comment>
<dbReference type="GO" id="GO:0005737">
    <property type="term" value="C:cytoplasm"/>
    <property type="evidence" value="ECO:0007669"/>
    <property type="project" value="TreeGrafter"/>
</dbReference>
<dbReference type="InterPro" id="IPR018247">
    <property type="entry name" value="EF_Hand_1_Ca_BS"/>
</dbReference>
<dbReference type="GO" id="GO:0004174">
    <property type="term" value="F:electron-transferring-flavoprotein dehydrogenase activity"/>
    <property type="evidence" value="ECO:0007669"/>
    <property type="project" value="TreeGrafter"/>
</dbReference>
<comment type="catalytic activity">
    <reaction evidence="10">
        <text>menadione + NADH + H(+) = menadiol + NAD(+)</text>
        <dbReference type="Rhea" id="RHEA:69695"/>
        <dbReference type="ChEBI" id="CHEBI:6746"/>
        <dbReference type="ChEBI" id="CHEBI:15378"/>
        <dbReference type="ChEBI" id="CHEBI:28869"/>
        <dbReference type="ChEBI" id="CHEBI:57540"/>
        <dbReference type="ChEBI" id="CHEBI:57945"/>
    </reaction>
    <physiologicalReaction direction="left-to-right" evidence="10">
        <dbReference type="Rhea" id="RHEA:69696"/>
    </physiologicalReaction>
</comment>
<dbReference type="OrthoDB" id="3244603at2759"/>
<evidence type="ECO:0000256" key="10">
    <source>
        <dbReference type="ARBA" id="ARBA00048412"/>
    </source>
</evidence>
<keyword evidence="4" id="KW-0809">Transit peptide</keyword>
<evidence type="ECO:0000256" key="11">
    <source>
        <dbReference type="ARBA" id="ARBA00049236"/>
    </source>
</evidence>
<dbReference type="PANTHER" id="PTHR43735">
    <property type="entry name" value="APOPTOSIS-INDUCING FACTOR 1"/>
    <property type="match status" value="1"/>
</dbReference>
<sequence>MGITGSRENKDKKPVVLIVGGGYGGVQCAKALDKTGHFFVVLIDRKSYFFHNIGALRASVEPDYAHQILIPYDRLLTHGCVVQAEVEVISPDGVKVNGRDEPIQFDYLVIATGSSYAFPGKVAETEQSQALAHYDNLRQKIEQAKRILIIGGGPVGIELAGEIATDFPHKDITLVHSGVALLDSGAFKQEFYTRLQADLGRLGVKIVFNDRVDLGTTTYANQHEKFIEGDHTFLTTKGKIEIKTDLTFVCTGAHLNNKSLKAGPLVAELDPNKEGRLNVNEYLQVKGYKNIFAIGDISSKEEKLAFLADKQADYVASFITRIEHKKDFPEEYHPAKHPAMLVTVGRNGGVGQLPTKGGGVQCAKALDKTGHFFVVLIDRKSYFFHNIAALRASVEPNYAHQILIPYDRLLTYGCVVQAEVEVISPDGVKVNGRDEPIQFDYLVIATGSSYAFPGKVAETEQSQALAHYDNLRQKIEQARRILIIGGGPVGIELAGEIATDFPHKDITLVHSGVALLDSGAFKQELYTRLQEGLERLGVKIVFNDRVDLGTTTYANQHEKFIEGDHTFLTTKGKIEIKADLTFVCTGAHVNNKSLKAGPLVAELDPNKEGRLNVNEYLQVKGYTNIFAIGDISSKEDKLAFLADKQADYVASFITRIEHKKDFPEEYRPAKHPAMLVTLGRNGGAGQLPTKG</sequence>
<dbReference type="Pfam" id="PF07992">
    <property type="entry name" value="Pyr_redox_2"/>
    <property type="match status" value="2"/>
</dbReference>
<evidence type="ECO:0000256" key="4">
    <source>
        <dbReference type="ARBA" id="ARBA00022946"/>
    </source>
</evidence>
<dbReference type="SUPFAM" id="SSF51905">
    <property type="entry name" value="FAD/NAD(P)-binding domain"/>
    <property type="match status" value="2"/>
</dbReference>
<dbReference type="Proteomes" id="UP000663891">
    <property type="component" value="Unassembled WGS sequence"/>
</dbReference>
<dbReference type="PROSITE" id="PS00018">
    <property type="entry name" value="EF_HAND_1"/>
    <property type="match status" value="2"/>
</dbReference>
<comment type="catalytic activity">
    <reaction evidence="12">
        <text>phylloquinone + NADH + H(+) = phylloquinol + NAD(+)</text>
        <dbReference type="Rhea" id="RHEA:74075"/>
        <dbReference type="ChEBI" id="CHEBI:15378"/>
        <dbReference type="ChEBI" id="CHEBI:18067"/>
        <dbReference type="ChEBI" id="CHEBI:28433"/>
        <dbReference type="ChEBI" id="CHEBI:57540"/>
        <dbReference type="ChEBI" id="CHEBI:57945"/>
    </reaction>
    <physiologicalReaction direction="left-to-right" evidence="12">
        <dbReference type="Rhea" id="RHEA:74076"/>
    </physiologicalReaction>
</comment>
<feature type="domain" description="FAD/NAD(P)-binding" evidence="14">
    <location>
        <begin position="16"/>
        <end position="310"/>
    </location>
</feature>
<feature type="non-terminal residue" evidence="15">
    <location>
        <position position="1"/>
    </location>
</feature>
<dbReference type="InterPro" id="IPR023753">
    <property type="entry name" value="FAD/NAD-binding_dom"/>
</dbReference>
<dbReference type="CDD" id="cd01653">
    <property type="entry name" value="GATase1"/>
    <property type="match status" value="1"/>
</dbReference>
<feature type="domain" description="FAD/NAD(P)-binding" evidence="14">
    <location>
        <begin position="358"/>
        <end position="635"/>
    </location>
</feature>
<keyword evidence="3" id="KW-0274">FAD</keyword>
<name>A0A814IVP3_9BILA</name>
<evidence type="ECO:0000256" key="2">
    <source>
        <dbReference type="ARBA" id="ARBA00022630"/>
    </source>
</evidence>
<keyword evidence="2" id="KW-0285">Flavoprotein</keyword>
<evidence type="ECO:0000256" key="9">
    <source>
        <dbReference type="ARBA" id="ARBA00042318"/>
    </source>
</evidence>
<protein>
    <recommendedName>
        <fullName evidence="7">Ferroptosis suppressor protein 1</fullName>
    </recommendedName>
    <alternativeName>
        <fullName evidence="8">Apoptosis-inducing factor homologous mitochondrion-associated inducer of death</fullName>
    </alternativeName>
    <alternativeName>
        <fullName evidence="9">p53-responsive gene 3 protein</fullName>
    </alternativeName>
</protein>
<evidence type="ECO:0000256" key="6">
    <source>
        <dbReference type="ARBA" id="ARBA00037027"/>
    </source>
</evidence>
<comment type="cofactor">
    <cofactor evidence="6">
        <name>6-hydroxy-FAD</name>
        <dbReference type="ChEBI" id="CHEBI:60470"/>
    </cofactor>
</comment>
<evidence type="ECO:0000256" key="12">
    <source>
        <dbReference type="ARBA" id="ARBA00049275"/>
    </source>
</evidence>
<dbReference type="PRINTS" id="PR00368">
    <property type="entry name" value="FADPNR"/>
</dbReference>
<dbReference type="EMBL" id="CAJNON010000145">
    <property type="protein sequence ID" value="CAF1029855.1"/>
    <property type="molecule type" value="Genomic_DNA"/>
</dbReference>
<organism evidence="15 16">
    <name type="scientific">Adineta steineri</name>
    <dbReference type="NCBI Taxonomy" id="433720"/>
    <lineage>
        <taxon>Eukaryota</taxon>
        <taxon>Metazoa</taxon>
        <taxon>Spiralia</taxon>
        <taxon>Gnathifera</taxon>
        <taxon>Rotifera</taxon>
        <taxon>Eurotatoria</taxon>
        <taxon>Bdelloidea</taxon>
        <taxon>Adinetida</taxon>
        <taxon>Adinetidae</taxon>
        <taxon>Adineta</taxon>
    </lineage>
</organism>
<gene>
    <name evidence="15" type="ORF">VCS650_LOCUS16268</name>
</gene>
<evidence type="ECO:0000256" key="5">
    <source>
        <dbReference type="ARBA" id="ARBA00023002"/>
    </source>
</evidence>
<proteinExistence type="inferred from homology"/>
<evidence type="ECO:0000256" key="1">
    <source>
        <dbReference type="ARBA" id="ARBA00006442"/>
    </source>
</evidence>
<accession>A0A814IVP3</accession>
<reference evidence="15" key="1">
    <citation type="submission" date="2021-02" db="EMBL/GenBank/DDBJ databases">
        <authorList>
            <person name="Nowell W R."/>
        </authorList>
    </citation>
    <scope>NUCLEOTIDE SEQUENCE</scope>
</reference>
<dbReference type="InterPro" id="IPR036188">
    <property type="entry name" value="FAD/NAD-bd_sf"/>
</dbReference>
<evidence type="ECO:0000256" key="8">
    <source>
        <dbReference type="ARBA" id="ARBA00041541"/>
    </source>
</evidence>
<keyword evidence="5" id="KW-0560">Oxidoreductase</keyword>
<evidence type="ECO:0000313" key="16">
    <source>
        <dbReference type="Proteomes" id="UP000663891"/>
    </source>
</evidence>
<dbReference type="PANTHER" id="PTHR43735:SF3">
    <property type="entry name" value="FERROPTOSIS SUPPRESSOR PROTEIN 1"/>
    <property type="match status" value="1"/>
</dbReference>
<comment type="catalytic activity">
    <reaction evidence="13">
        <text>menaquinone-4 + NADH + H(+) = menaquinol-4 + NAD(+)</text>
        <dbReference type="Rhea" id="RHEA:74079"/>
        <dbReference type="ChEBI" id="CHEBI:15378"/>
        <dbReference type="ChEBI" id="CHEBI:57540"/>
        <dbReference type="ChEBI" id="CHEBI:57945"/>
        <dbReference type="ChEBI" id="CHEBI:78277"/>
        <dbReference type="ChEBI" id="CHEBI:193091"/>
    </reaction>
    <physiologicalReaction direction="left-to-right" evidence="13">
        <dbReference type="Rhea" id="RHEA:74080"/>
    </physiologicalReaction>
</comment>